<feature type="coiled-coil region" evidence="6">
    <location>
        <begin position="97"/>
        <end position="183"/>
    </location>
</feature>
<evidence type="ECO:0000256" key="6">
    <source>
        <dbReference type="SAM" id="Coils"/>
    </source>
</evidence>
<evidence type="ECO:0000256" key="7">
    <source>
        <dbReference type="SAM" id="Phobius"/>
    </source>
</evidence>
<keyword evidence="6" id="KW-0175">Coiled coil</keyword>
<dbReference type="GO" id="GO:0016020">
    <property type="term" value="C:membrane"/>
    <property type="evidence" value="ECO:0007669"/>
    <property type="project" value="UniProtKB-SubCell"/>
</dbReference>
<dbReference type="Pfam" id="PF08239">
    <property type="entry name" value="SH3_3"/>
    <property type="match status" value="1"/>
</dbReference>
<dbReference type="NCBIfam" id="TIGR04211">
    <property type="entry name" value="SH3_and_anchor"/>
    <property type="match status" value="1"/>
</dbReference>
<keyword evidence="3 8" id="KW-0732">Signal</keyword>
<evidence type="ECO:0000256" key="3">
    <source>
        <dbReference type="ARBA" id="ARBA00022729"/>
    </source>
</evidence>
<dbReference type="SMART" id="SM00287">
    <property type="entry name" value="SH3b"/>
    <property type="match status" value="1"/>
</dbReference>
<proteinExistence type="predicted"/>
<evidence type="ECO:0000256" key="5">
    <source>
        <dbReference type="ARBA" id="ARBA00023136"/>
    </source>
</evidence>
<sequence length="226" mass="25224">MLVRLVSKLLLAFAILIAAPTQAFAETVWLSDMLWVNVRTGPTDNNRVLKTIKSGTRMEVLEKAEDGDYYHVRTENGLDGWVPSRYLTTEPTGFIKAALVQTEKDQLQQLYDALDRKYSALLATKGDVTGELENLRSENTQLTLELNRITSISGDAIDLDGEYQQLAEENARLKNGLDVAQAENLALSEYNDNKMLYAGGILIALGIFLGFLLPRLNGKRRKDGWS</sequence>
<keyword evidence="2 7" id="KW-0812">Transmembrane</keyword>
<feature type="signal peptide" evidence="8">
    <location>
        <begin position="1"/>
        <end position="25"/>
    </location>
</feature>
<evidence type="ECO:0000256" key="8">
    <source>
        <dbReference type="SAM" id="SignalP"/>
    </source>
</evidence>
<comment type="subcellular location">
    <subcellularLocation>
        <location evidence="1">Membrane</location>
        <topology evidence="1">Single-pass membrane protein</topology>
    </subcellularLocation>
</comment>
<organism evidence="10 11">
    <name type="scientific">Reinekea forsetii</name>
    <dbReference type="NCBI Taxonomy" id="1336806"/>
    <lineage>
        <taxon>Bacteria</taxon>
        <taxon>Pseudomonadati</taxon>
        <taxon>Pseudomonadota</taxon>
        <taxon>Gammaproteobacteria</taxon>
        <taxon>Oceanospirillales</taxon>
        <taxon>Saccharospirillaceae</taxon>
        <taxon>Reinekea</taxon>
    </lineage>
</organism>
<feature type="chain" id="PRO_5014771919" evidence="8">
    <location>
        <begin position="26"/>
        <end position="226"/>
    </location>
</feature>
<feature type="transmembrane region" description="Helical" evidence="7">
    <location>
        <begin position="195"/>
        <end position="213"/>
    </location>
</feature>
<dbReference type="InterPro" id="IPR036028">
    <property type="entry name" value="SH3-like_dom_sf"/>
</dbReference>
<feature type="domain" description="SH3b" evidence="9">
    <location>
        <begin position="25"/>
        <end position="91"/>
    </location>
</feature>
<evidence type="ECO:0000313" key="11">
    <source>
        <dbReference type="Proteomes" id="UP000229757"/>
    </source>
</evidence>
<gene>
    <name evidence="10" type="ORF">REIFOR_02536</name>
</gene>
<dbReference type="RefSeq" id="WP_100257904.1">
    <property type="nucleotide sequence ID" value="NZ_CP011797.1"/>
</dbReference>
<dbReference type="PROSITE" id="PS51781">
    <property type="entry name" value="SH3B"/>
    <property type="match status" value="1"/>
</dbReference>
<dbReference type="OrthoDB" id="9790951at2"/>
<dbReference type="Gene3D" id="2.30.30.40">
    <property type="entry name" value="SH3 Domains"/>
    <property type="match status" value="1"/>
</dbReference>
<dbReference type="Proteomes" id="UP000229757">
    <property type="component" value="Chromosome"/>
</dbReference>
<name>A0A2K8KV12_9GAMM</name>
<dbReference type="SUPFAM" id="SSF50044">
    <property type="entry name" value="SH3-domain"/>
    <property type="match status" value="1"/>
</dbReference>
<reference evidence="10 11" key="1">
    <citation type="journal article" date="2017" name="Environ. Microbiol.">
        <title>Genomic and physiological analyses of 'Reinekea forsetii' reveal a versatile opportunistic lifestyle during spring algae blooms.</title>
        <authorList>
            <person name="Avci B."/>
            <person name="Hahnke R.L."/>
            <person name="Chafee M."/>
            <person name="Fischer T."/>
            <person name="Gruber-Vodicka H."/>
            <person name="Tegetmeyer H.E."/>
            <person name="Harder J."/>
            <person name="Fuchs B.M."/>
            <person name="Amann R.I."/>
            <person name="Teeling H."/>
        </authorList>
    </citation>
    <scope>NUCLEOTIDE SEQUENCE [LARGE SCALE GENOMIC DNA]</scope>
    <source>
        <strain evidence="10 11">Hel1_31_D35</strain>
    </source>
</reference>
<protein>
    <submittedName>
        <fullName evidence="10">SH3 domain protein</fullName>
    </submittedName>
</protein>
<evidence type="ECO:0000256" key="4">
    <source>
        <dbReference type="ARBA" id="ARBA00022989"/>
    </source>
</evidence>
<dbReference type="EMBL" id="CP011797">
    <property type="protein sequence ID" value="ATX77661.1"/>
    <property type="molecule type" value="Genomic_DNA"/>
</dbReference>
<dbReference type="InterPro" id="IPR016476">
    <property type="entry name" value="SH3_dom_pro"/>
</dbReference>
<keyword evidence="5 7" id="KW-0472">Membrane</keyword>
<dbReference type="InterPro" id="IPR003646">
    <property type="entry name" value="SH3-like_bac-type"/>
</dbReference>
<evidence type="ECO:0000259" key="9">
    <source>
        <dbReference type="PROSITE" id="PS51781"/>
    </source>
</evidence>
<dbReference type="AlphaFoldDB" id="A0A2K8KV12"/>
<keyword evidence="4 7" id="KW-1133">Transmembrane helix</keyword>
<keyword evidence="11" id="KW-1185">Reference proteome</keyword>
<evidence type="ECO:0000256" key="2">
    <source>
        <dbReference type="ARBA" id="ARBA00022692"/>
    </source>
</evidence>
<evidence type="ECO:0000313" key="10">
    <source>
        <dbReference type="EMBL" id="ATX77661.1"/>
    </source>
</evidence>
<evidence type="ECO:0000256" key="1">
    <source>
        <dbReference type="ARBA" id="ARBA00004167"/>
    </source>
</evidence>
<dbReference type="KEGG" id="rfo:REIFOR_02536"/>
<accession>A0A2K8KV12</accession>